<keyword evidence="1" id="KW-0472">Membrane</keyword>
<feature type="signal peptide" evidence="2">
    <location>
        <begin position="1"/>
        <end position="19"/>
    </location>
</feature>
<reference evidence="3" key="1">
    <citation type="journal article" date="2020" name="Stud. Mycol.">
        <title>101 Dothideomycetes genomes: a test case for predicting lifestyles and emergence of pathogens.</title>
        <authorList>
            <person name="Haridas S."/>
            <person name="Albert R."/>
            <person name="Binder M."/>
            <person name="Bloem J."/>
            <person name="Labutti K."/>
            <person name="Salamov A."/>
            <person name="Andreopoulos B."/>
            <person name="Baker S."/>
            <person name="Barry K."/>
            <person name="Bills G."/>
            <person name="Bluhm B."/>
            <person name="Cannon C."/>
            <person name="Castanera R."/>
            <person name="Culley D."/>
            <person name="Daum C."/>
            <person name="Ezra D."/>
            <person name="Gonzalez J."/>
            <person name="Henrissat B."/>
            <person name="Kuo A."/>
            <person name="Liang C."/>
            <person name="Lipzen A."/>
            <person name="Lutzoni F."/>
            <person name="Magnuson J."/>
            <person name="Mondo S."/>
            <person name="Nolan M."/>
            <person name="Ohm R."/>
            <person name="Pangilinan J."/>
            <person name="Park H.-J."/>
            <person name="Ramirez L."/>
            <person name="Alfaro M."/>
            <person name="Sun H."/>
            <person name="Tritt A."/>
            <person name="Yoshinaga Y."/>
            <person name="Zwiers L.-H."/>
            <person name="Turgeon B."/>
            <person name="Goodwin S."/>
            <person name="Spatafora J."/>
            <person name="Crous P."/>
            <person name="Grigoriev I."/>
        </authorList>
    </citation>
    <scope>NUCLEOTIDE SEQUENCE</scope>
    <source>
        <strain evidence="3">CBS 207.26</strain>
    </source>
</reference>
<evidence type="ECO:0000256" key="1">
    <source>
        <dbReference type="SAM" id="Phobius"/>
    </source>
</evidence>
<dbReference type="EMBL" id="ML994720">
    <property type="protein sequence ID" value="KAF2175923.1"/>
    <property type="molecule type" value="Genomic_DNA"/>
</dbReference>
<dbReference type="Proteomes" id="UP000800200">
    <property type="component" value="Unassembled WGS sequence"/>
</dbReference>
<dbReference type="OrthoDB" id="3009728at2759"/>
<feature type="transmembrane region" description="Helical" evidence="1">
    <location>
        <begin position="273"/>
        <end position="292"/>
    </location>
</feature>
<name>A0A6A6DA61_9PEZI</name>
<keyword evidence="2" id="KW-0732">Signal</keyword>
<gene>
    <name evidence="3" type="ORF">K469DRAFT_646390</name>
</gene>
<evidence type="ECO:0000256" key="2">
    <source>
        <dbReference type="SAM" id="SignalP"/>
    </source>
</evidence>
<protein>
    <submittedName>
        <fullName evidence="3">Uncharacterized protein</fullName>
    </submittedName>
</protein>
<keyword evidence="1" id="KW-0812">Transmembrane</keyword>
<organism evidence="3 4">
    <name type="scientific">Zopfia rhizophila CBS 207.26</name>
    <dbReference type="NCBI Taxonomy" id="1314779"/>
    <lineage>
        <taxon>Eukaryota</taxon>
        <taxon>Fungi</taxon>
        <taxon>Dikarya</taxon>
        <taxon>Ascomycota</taxon>
        <taxon>Pezizomycotina</taxon>
        <taxon>Dothideomycetes</taxon>
        <taxon>Dothideomycetes incertae sedis</taxon>
        <taxon>Zopfiaceae</taxon>
        <taxon>Zopfia</taxon>
    </lineage>
</organism>
<feature type="transmembrane region" description="Helical" evidence="1">
    <location>
        <begin position="208"/>
        <end position="225"/>
    </location>
</feature>
<keyword evidence="1" id="KW-1133">Transmembrane helix</keyword>
<dbReference type="AlphaFoldDB" id="A0A6A6DA61"/>
<feature type="chain" id="PRO_5025625056" evidence="2">
    <location>
        <begin position="20"/>
        <end position="343"/>
    </location>
</feature>
<feature type="transmembrane region" description="Helical" evidence="1">
    <location>
        <begin position="167"/>
        <end position="188"/>
    </location>
</feature>
<evidence type="ECO:0000313" key="4">
    <source>
        <dbReference type="Proteomes" id="UP000800200"/>
    </source>
</evidence>
<sequence length="343" mass="39116">MRRLFCFLLLLPSCTVCDALTTERFKEWYWYDDTFKITIHKYCSAEYARYRGYYDGHVEVTRTYDLYMDLITCILDNINDLNKANIASAGVLLGLMPTILAYAGSNLSETALLSVRRPLLAFLLAIGSPAVPPRRTFEHQDILGMLKRRKNVFTMKFAFSRGSVTKALIVGVELTLALAAIANVVLMSYELGMTTFVAWSADTFFHPLLWNVATGVVHLCGLMVLRRDVRIVSPPSRCEYGIRQRILYWAKDEFTPCAWQKHPTTLEYRPDTFWFLFASWLSATLTLGHYIYGTVVFTSALFISVPASLIVLVRFLASTMCCRIIVMYELSGMRQVSQSRLDD</sequence>
<accession>A0A6A6DA61</accession>
<feature type="transmembrane region" description="Helical" evidence="1">
    <location>
        <begin position="298"/>
        <end position="317"/>
    </location>
</feature>
<keyword evidence="4" id="KW-1185">Reference proteome</keyword>
<proteinExistence type="predicted"/>
<feature type="transmembrane region" description="Helical" evidence="1">
    <location>
        <begin position="86"/>
        <end position="107"/>
    </location>
</feature>
<evidence type="ECO:0000313" key="3">
    <source>
        <dbReference type="EMBL" id="KAF2175923.1"/>
    </source>
</evidence>